<proteinExistence type="predicted"/>
<dbReference type="PATRIC" id="fig|1638788.3.peg.1204"/>
<accession>A0A0K1RWT8</accession>
<keyword evidence="3" id="KW-1185">Reference proteome</keyword>
<organism evidence="2 3">
    <name type="scientific">Microcystis panniformis FACHB-1757</name>
    <dbReference type="NCBI Taxonomy" id="1638788"/>
    <lineage>
        <taxon>Bacteria</taxon>
        <taxon>Bacillati</taxon>
        <taxon>Cyanobacteriota</taxon>
        <taxon>Cyanophyceae</taxon>
        <taxon>Oscillatoriophycideae</taxon>
        <taxon>Chroococcales</taxon>
        <taxon>Microcystaceae</taxon>
        <taxon>Microcystis</taxon>
    </lineage>
</organism>
<dbReference type="EMBL" id="CP011339">
    <property type="protein sequence ID" value="AKV66377.1"/>
    <property type="molecule type" value="Genomic_DNA"/>
</dbReference>
<dbReference type="InterPro" id="IPR008538">
    <property type="entry name" value="Uma2"/>
</dbReference>
<feature type="domain" description="Putative restriction endonuclease" evidence="1">
    <location>
        <begin position="50"/>
        <end position="220"/>
    </location>
</feature>
<dbReference type="AlphaFoldDB" id="A0A0K1RWT8"/>
<name>A0A0K1RWT8_9CHRO</name>
<dbReference type="InterPro" id="IPR011335">
    <property type="entry name" value="Restrct_endonuc-II-like"/>
</dbReference>
<dbReference type="Pfam" id="PF05685">
    <property type="entry name" value="Uma2"/>
    <property type="match status" value="1"/>
</dbReference>
<evidence type="ECO:0000313" key="3">
    <source>
        <dbReference type="Proteomes" id="UP000068167"/>
    </source>
</evidence>
<dbReference type="InterPro" id="IPR012296">
    <property type="entry name" value="Nuclease_put_TT1808"/>
</dbReference>
<evidence type="ECO:0000313" key="2">
    <source>
        <dbReference type="EMBL" id="AKV66377.1"/>
    </source>
</evidence>
<dbReference type="KEGG" id="mpk:VL20_1199"/>
<dbReference type="CDD" id="cd06260">
    <property type="entry name" value="DUF820-like"/>
    <property type="match status" value="1"/>
</dbReference>
<protein>
    <recommendedName>
        <fullName evidence="1">Putative restriction endonuclease domain-containing protein</fullName>
    </recommendedName>
</protein>
<dbReference type="PANTHER" id="PTHR34107">
    <property type="entry name" value="SLL0198 PROTEIN-RELATED"/>
    <property type="match status" value="1"/>
</dbReference>
<sequence>MQDRAINFFSFRVQKEKARQSASLCYHLVKNTCFFRCNMVSKSPTITDAELIRLSCQNPELGFERNADGTLVTMAPIGSISANRELKAGARLLYWVEQNGLGEVFSSSGGFKLANSAVRSPDVAFVARERLPSGWQEREDEFLDLAPDFVIEIRSKTDSLSKLKRKMEEYRENGVKLGWLIDRHNKQAFVYRQDGTITCYPENAILSGEDVVPGFTLALEILL</sequence>
<dbReference type="SUPFAM" id="SSF52980">
    <property type="entry name" value="Restriction endonuclease-like"/>
    <property type="match status" value="1"/>
</dbReference>
<dbReference type="Proteomes" id="UP000068167">
    <property type="component" value="Chromosome"/>
</dbReference>
<evidence type="ECO:0000259" key="1">
    <source>
        <dbReference type="Pfam" id="PF05685"/>
    </source>
</evidence>
<reference evidence="2 3" key="1">
    <citation type="journal article" date="2016" name="Stand. Genomic Sci.">
        <title>Complete genome sequence and genomic characterization of Microcystis panniformis FACHB 1757 by third-generation sequencing.</title>
        <authorList>
            <person name="Zhang J.Y."/>
            <person name="Guan R."/>
            <person name="Zhang H.J."/>
            <person name="Li H."/>
            <person name="Xiao P."/>
            <person name="Yu G.L."/>
            <person name="Du L."/>
            <person name="Cao D.M."/>
            <person name="Zhu B.C."/>
            <person name="Li R.H."/>
            <person name="Lu Z.H."/>
        </authorList>
    </citation>
    <scope>NUCLEOTIDE SEQUENCE [LARGE SCALE GENOMIC DNA]</scope>
    <source>
        <strain evidence="2 3">FACHB-1757</strain>
    </source>
</reference>
<gene>
    <name evidence="2" type="ORF">VL20_1199</name>
</gene>
<dbReference type="PANTHER" id="PTHR34107:SF1">
    <property type="entry name" value="SLL0198 PROTEIN"/>
    <property type="match status" value="1"/>
</dbReference>
<dbReference type="Gene3D" id="3.90.1570.10">
    <property type="entry name" value="tt1808, chain A"/>
    <property type="match status" value="1"/>
</dbReference>